<evidence type="ECO:0000256" key="11">
    <source>
        <dbReference type="PIRSR" id="PIRSR017901-50"/>
    </source>
</evidence>
<sequence>MSIPQQGGGPIERPEQLAEYIASGEKPKDRWRIGTEHEKFGYRHSDLMPLPYDAPAGQPSVKAMLEGLRDRFGWTPVLEAGHIIGLERDGANVSLEPGGQLELSGAPVETIHQTCDEVNGHLAEVREIADKLGAGFIGLGAAPVWSQDQMPMMPKGRYRLMTDYMGRVGTLGTQMMYRTCTVQVNLDFASEADMVQKLRVALALQPVANALFANSPFLDGKPNGWKSWRAHIWQNLDAARTGMLPFAFQDGMGYERWVDYVLDVPMYFVYRDGKYIDALGQSFRDFLNGRLPALPGEVPTLSDWADHLTTVFPEARVKKFIEMRGADGGPWRRLCALPALWVGLIYDQSALDAAWDLVRGWDHETREAWRREAGLKALDAEVGGTRMRDLAREVLAISEAGLKARARAGSGGLVPDETHFLNALKESVDSGTVPADEMLAKYHGEWQGDLNRIYAEYSY</sequence>
<dbReference type="GO" id="GO:0004357">
    <property type="term" value="F:glutamate-cysteine ligase activity"/>
    <property type="evidence" value="ECO:0007669"/>
    <property type="project" value="UniProtKB-UniRule"/>
</dbReference>
<evidence type="ECO:0000256" key="5">
    <source>
        <dbReference type="ARBA" id="ARBA00022684"/>
    </source>
</evidence>
<keyword evidence="4 10" id="KW-0436">Ligase</keyword>
<dbReference type="InterPro" id="IPR006336">
    <property type="entry name" value="GCS2"/>
</dbReference>
<accession>A0A2D2BVT1</accession>
<evidence type="ECO:0000313" key="13">
    <source>
        <dbReference type="EMBL" id="ATQ54361.1"/>
    </source>
</evidence>
<dbReference type="NCBIfam" id="TIGR01436">
    <property type="entry name" value="glu_cys_lig_pln"/>
    <property type="match status" value="1"/>
</dbReference>
<evidence type="ECO:0000256" key="1">
    <source>
        <dbReference type="ARBA" id="ARBA00005006"/>
    </source>
</evidence>
<dbReference type="InterPro" id="IPR011556">
    <property type="entry name" value="Glut_cys_lig_pln_type"/>
</dbReference>
<dbReference type="InterPro" id="IPR035434">
    <property type="entry name" value="GCL_bact_plant"/>
</dbReference>
<dbReference type="Gene3D" id="3.30.590.20">
    <property type="match status" value="1"/>
</dbReference>
<keyword evidence="6 10" id="KW-0547">Nucleotide-binding</keyword>
<evidence type="ECO:0000256" key="2">
    <source>
        <dbReference type="ARBA" id="ARBA00010253"/>
    </source>
</evidence>
<evidence type="ECO:0000256" key="8">
    <source>
        <dbReference type="ARBA" id="ARBA00022946"/>
    </source>
</evidence>
<evidence type="ECO:0000256" key="3">
    <source>
        <dbReference type="ARBA" id="ARBA00011153"/>
    </source>
</evidence>
<comment type="pathway">
    <text evidence="1">Sulfur metabolism; glutathione biosynthesis; glutathione from L-cysteine and L-glutamate: step 1/2.</text>
</comment>
<dbReference type="PANTHER" id="PTHR34378">
    <property type="entry name" value="GLUTAMATE--CYSTEINE LIGASE, CHLOROPLASTIC"/>
    <property type="match status" value="1"/>
</dbReference>
<comment type="subunit">
    <text evidence="3">Homodimer or monomer when oxidized or reduced, respectively.</text>
</comment>
<keyword evidence="5" id="KW-0317">Glutathione biosynthesis</keyword>
<proteinExistence type="inferred from homology"/>
<protein>
    <recommendedName>
        <fullName evidence="10">Glutamate--cysteine ligase</fullName>
        <ecNumber evidence="10">6.3.2.2</ecNumber>
    </recommendedName>
</protein>
<dbReference type="Proteomes" id="UP000229314">
    <property type="component" value="Chromosome"/>
</dbReference>
<keyword evidence="7 10" id="KW-0067">ATP-binding</keyword>
<comment type="similarity">
    <text evidence="2">Belongs to the carboxylate-amine ligase family. Glutamate--cysteine ligase type 2 subfamily.</text>
</comment>
<dbReference type="Pfam" id="PF04107">
    <property type="entry name" value="GCS2"/>
    <property type="match status" value="1"/>
</dbReference>
<name>A0A2D2BVT1_9RHOB</name>
<evidence type="ECO:0000256" key="6">
    <source>
        <dbReference type="ARBA" id="ARBA00022741"/>
    </source>
</evidence>
<evidence type="ECO:0000256" key="10">
    <source>
        <dbReference type="PIRNR" id="PIRNR017901"/>
    </source>
</evidence>
<dbReference type="RefSeq" id="WP_099647858.1">
    <property type="nucleotide sequence ID" value="NZ_CAJGAB010000022.1"/>
</dbReference>
<evidence type="ECO:0000256" key="9">
    <source>
        <dbReference type="ARBA" id="ARBA00023157"/>
    </source>
</evidence>
<dbReference type="AlphaFoldDB" id="A0A2D2BVT1"/>
<dbReference type="InterPro" id="IPR014746">
    <property type="entry name" value="Gln_synth/guanido_kin_cat_dom"/>
</dbReference>
<dbReference type="GO" id="GO:0005524">
    <property type="term" value="F:ATP binding"/>
    <property type="evidence" value="ECO:0007669"/>
    <property type="project" value="UniProtKB-UniRule"/>
</dbReference>
<dbReference type="PANTHER" id="PTHR34378:SF1">
    <property type="entry name" value="GLUTAMATE--CYSTEINE LIGASE, CHLOROPLASTIC"/>
    <property type="match status" value="1"/>
</dbReference>
<feature type="disulfide bond" evidence="11">
    <location>
        <begin position="115"/>
        <end position="335"/>
    </location>
</feature>
<keyword evidence="8" id="KW-0809">Transit peptide</keyword>
<comment type="function">
    <text evidence="10">Catalyzes the synthesis of gamma-glutamylcysteine (gamma-GC).</text>
</comment>
<dbReference type="EC" id="6.3.2.2" evidence="10"/>
<dbReference type="GO" id="GO:0006750">
    <property type="term" value="P:glutathione biosynthetic process"/>
    <property type="evidence" value="ECO:0007669"/>
    <property type="project" value="UniProtKB-UniRule"/>
</dbReference>
<gene>
    <name evidence="13" type="ORF">PYTT13_00065</name>
</gene>
<organism evidence="13 14">
    <name type="scientific">Paracoccus yeei</name>
    <dbReference type="NCBI Taxonomy" id="147645"/>
    <lineage>
        <taxon>Bacteria</taxon>
        <taxon>Pseudomonadati</taxon>
        <taxon>Pseudomonadota</taxon>
        <taxon>Alphaproteobacteria</taxon>
        <taxon>Rhodobacterales</taxon>
        <taxon>Paracoccaceae</taxon>
        <taxon>Paracoccus</taxon>
    </lineage>
</organism>
<dbReference type="PIRSF" id="PIRSF017901">
    <property type="entry name" value="GCL"/>
    <property type="match status" value="1"/>
</dbReference>
<reference evidence="13 14" key="1">
    <citation type="submission" date="2017-10" db="EMBL/GenBank/DDBJ databases">
        <title>Complete genome sequence of Paracoccus yeei TT13 isolated from human skin.</title>
        <authorList>
            <person name="Lee K."/>
            <person name="Lim J.Y."/>
            <person name="Hwang I."/>
        </authorList>
    </citation>
    <scope>NUCLEOTIDE SEQUENCE [LARGE SCALE GENOMIC DNA]</scope>
    <source>
        <strain evidence="13 14">TT13</strain>
    </source>
</reference>
<evidence type="ECO:0000256" key="12">
    <source>
        <dbReference type="SAM" id="MobiDB-lite"/>
    </source>
</evidence>
<feature type="compositionally biased region" description="Gly residues" evidence="12">
    <location>
        <begin position="1"/>
        <end position="10"/>
    </location>
</feature>
<dbReference type="GeneID" id="78896058"/>
<comment type="catalytic activity">
    <reaction evidence="10">
        <text>L-cysteine + L-glutamate + ATP = gamma-L-glutamyl-L-cysteine + ADP + phosphate + H(+)</text>
        <dbReference type="Rhea" id="RHEA:13285"/>
        <dbReference type="ChEBI" id="CHEBI:15378"/>
        <dbReference type="ChEBI" id="CHEBI:29985"/>
        <dbReference type="ChEBI" id="CHEBI:30616"/>
        <dbReference type="ChEBI" id="CHEBI:35235"/>
        <dbReference type="ChEBI" id="CHEBI:43474"/>
        <dbReference type="ChEBI" id="CHEBI:58173"/>
        <dbReference type="ChEBI" id="CHEBI:456216"/>
        <dbReference type="EC" id="6.3.2.2"/>
    </reaction>
</comment>
<dbReference type="SUPFAM" id="SSF55931">
    <property type="entry name" value="Glutamine synthetase/guanido kinase"/>
    <property type="match status" value="1"/>
</dbReference>
<keyword evidence="9 11" id="KW-1015">Disulfide bond</keyword>
<dbReference type="EMBL" id="CP024422">
    <property type="protein sequence ID" value="ATQ54361.1"/>
    <property type="molecule type" value="Genomic_DNA"/>
</dbReference>
<comment type="similarity">
    <text evidence="10">Belongs to the glutamate--cysteine ligase type 2 family. EgtA subfamily.</text>
</comment>
<evidence type="ECO:0000313" key="14">
    <source>
        <dbReference type="Proteomes" id="UP000229314"/>
    </source>
</evidence>
<evidence type="ECO:0000256" key="7">
    <source>
        <dbReference type="ARBA" id="ARBA00022840"/>
    </source>
</evidence>
<feature type="region of interest" description="Disordered" evidence="12">
    <location>
        <begin position="1"/>
        <end position="28"/>
    </location>
</feature>
<evidence type="ECO:0000256" key="4">
    <source>
        <dbReference type="ARBA" id="ARBA00022598"/>
    </source>
</evidence>